<evidence type="ECO:0000259" key="5">
    <source>
        <dbReference type="PROSITE" id="PS51935"/>
    </source>
</evidence>
<evidence type="ECO:0000256" key="3">
    <source>
        <dbReference type="ARBA" id="ARBA00022801"/>
    </source>
</evidence>
<dbReference type="PROSITE" id="PS51935">
    <property type="entry name" value="NLPC_P60"/>
    <property type="match status" value="1"/>
</dbReference>
<evidence type="ECO:0000313" key="7">
    <source>
        <dbReference type="EMBL" id="TEW64508.1"/>
    </source>
</evidence>
<protein>
    <submittedName>
        <fullName evidence="6">Cell wall-associated NlpC family hydrolase</fullName>
    </submittedName>
    <submittedName>
        <fullName evidence="7">NlpC/P60 family protein</fullName>
    </submittedName>
</protein>
<evidence type="ECO:0000313" key="6">
    <source>
        <dbReference type="EMBL" id="MBB3970492.1"/>
    </source>
</evidence>
<dbReference type="Proteomes" id="UP000583101">
    <property type="component" value="Unassembled WGS sequence"/>
</dbReference>
<evidence type="ECO:0000313" key="9">
    <source>
        <dbReference type="Proteomes" id="UP000583101"/>
    </source>
</evidence>
<organism evidence="7 8">
    <name type="scientific">Mucilaginibacter phyllosphaerae</name>
    <dbReference type="NCBI Taxonomy" id="1812349"/>
    <lineage>
        <taxon>Bacteria</taxon>
        <taxon>Pseudomonadati</taxon>
        <taxon>Bacteroidota</taxon>
        <taxon>Sphingobacteriia</taxon>
        <taxon>Sphingobacteriales</taxon>
        <taxon>Sphingobacteriaceae</taxon>
        <taxon>Mucilaginibacter</taxon>
    </lineage>
</organism>
<dbReference type="PROSITE" id="PS51257">
    <property type="entry name" value="PROKAR_LIPOPROTEIN"/>
    <property type="match status" value="1"/>
</dbReference>
<comment type="similarity">
    <text evidence="1">Belongs to the peptidase C40 family.</text>
</comment>
<reference evidence="7" key="2">
    <citation type="submission" date="2019-03" db="EMBL/GenBank/DDBJ databases">
        <authorList>
            <person name="Yan Y.-Q."/>
            <person name="Du Z.-J."/>
        </authorList>
    </citation>
    <scope>NUCLEOTIDE SEQUENCE</scope>
    <source>
        <strain evidence="7">PP-F2FG21</strain>
    </source>
</reference>
<proteinExistence type="inferred from homology"/>
<dbReference type="Proteomes" id="UP000297248">
    <property type="component" value="Unassembled WGS sequence"/>
</dbReference>
<dbReference type="Gene3D" id="3.90.1720.10">
    <property type="entry name" value="endopeptidase domain like (from Nostoc punctiforme)"/>
    <property type="match status" value="1"/>
</dbReference>
<gene>
    <name evidence="7" type="ORF">E2R65_15910</name>
    <name evidence="6" type="ORF">GGR35_003115</name>
</gene>
<dbReference type="PANTHER" id="PTHR47053:SF1">
    <property type="entry name" value="MUREIN DD-ENDOPEPTIDASE MEPH-RELATED"/>
    <property type="match status" value="1"/>
</dbReference>
<comment type="caution">
    <text evidence="7">The sequence shown here is derived from an EMBL/GenBank/DDBJ whole genome shotgun (WGS) entry which is preliminary data.</text>
</comment>
<dbReference type="InterPro" id="IPR000064">
    <property type="entry name" value="NLP_P60_dom"/>
</dbReference>
<reference evidence="6 9" key="3">
    <citation type="submission" date="2020-08" db="EMBL/GenBank/DDBJ databases">
        <title>Genomic Encyclopedia of Type Strains, Phase IV (KMG-IV): sequencing the most valuable type-strain genomes for metagenomic binning, comparative biology and taxonomic classification.</title>
        <authorList>
            <person name="Goeker M."/>
        </authorList>
    </citation>
    <scope>NUCLEOTIDE SEQUENCE [LARGE SCALE GENOMIC DNA]</scope>
    <source>
        <strain evidence="6 9">DSM 100995</strain>
    </source>
</reference>
<dbReference type="Pfam" id="PF00877">
    <property type="entry name" value="NLPC_P60"/>
    <property type="match status" value="1"/>
</dbReference>
<dbReference type="RefSeq" id="WP_134337482.1">
    <property type="nucleotide sequence ID" value="NZ_BMCZ01000006.1"/>
</dbReference>
<dbReference type="InterPro" id="IPR051202">
    <property type="entry name" value="Peptidase_C40"/>
</dbReference>
<dbReference type="InterPro" id="IPR038765">
    <property type="entry name" value="Papain-like_cys_pep_sf"/>
</dbReference>
<feature type="domain" description="NlpC/P60" evidence="5">
    <location>
        <begin position="59"/>
        <end position="189"/>
    </location>
</feature>
<dbReference type="EMBL" id="JACIEG010000006">
    <property type="protein sequence ID" value="MBB3970492.1"/>
    <property type="molecule type" value="Genomic_DNA"/>
</dbReference>
<evidence type="ECO:0000256" key="2">
    <source>
        <dbReference type="ARBA" id="ARBA00022670"/>
    </source>
</evidence>
<keyword evidence="2" id="KW-0645">Protease</keyword>
<name>A0A4Y8A7W0_9SPHI</name>
<evidence type="ECO:0000313" key="8">
    <source>
        <dbReference type="Proteomes" id="UP000297248"/>
    </source>
</evidence>
<accession>A0A4Y8A7W0</accession>
<dbReference type="OrthoDB" id="9807055at2"/>
<dbReference type="PANTHER" id="PTHR47053">
    <property type="entry name" value="MUREIN DD-ENDOPEPTIDASE MEPH-RELATED"/>
    <property type="match status" value="1"/>
</dbReference>
<sequence>MRYIPVLLISVIIFSCSDARKPTYVITGKGDTVMVAKQDTLPPPAPDSAGLFTKINTGNTTPVQLLAFANTLKGIPYKYASTDPAKGFDCSGFITYVFNHFKIAVPRRSVDFTYVKTPLNISDAKPGDLILFTGTDSTIRVVGHMGIISNLPGQQLSFIHSTSGKANGVTETPFNSYYKGRYLKTIRIFLQNSSK</sequence>
<evidence type="ECO:0000256" key="4">
    <source>
        <dbReference type="ARBA" id="ARBA00022807"/>
    </source>
</evidence>
<keyword evidence="9" id="KW-1185">Reference proteome</keyword>
<dbReference type="SUPFAM" id="SSF54001">
    <property type="entry name" value="Cysteine proteinases"/>
    <property type="match status" value="1"/>
</dbReference>
<dbReference type="GO" id="GO:0006508">
    <property type="term" value="P:proteolysis"/>
    <property type="evidence" value="ECO:0007669"/>
    <property type="project" value="UniProtKB-KW"/>
</dbReference>
<dbReference type="AlphaFoldDB" id="A0A4Y8A7W0"/>
<evidence type="ECO:0000256" key="1">
    <source>
        <dbReference type="ARBA" id="ARBA00007074"/>
    </source>
</evidence>
<reference evidence="7 8" key="1">
    <citation type="journal article" date="2016" name="Int. J. Syst. Evol. Microbiol.">
        <title>Proposal of Mucilaginibacter phyllosphaerae sp. nov. isolated from the phyllosphere of Galium album.</title>
        <authorList>
            <person name="Aydogan E.L."/>
            <person name="Busse H.J."/>
            <person name="Moser G."/>
            <person name="Muller C."/>
            <person name="Kampfer P."/>
            <person name="Glaeser S.P."/>
        </authorList>
    </citation>
    <scope>NUCLEOTIDE SEQUENCE [LARGE SCALE GENOMIC DNA]</scope>
    <source>
        <strain evidence="7 8">PP-F2FG21</strain>
    </source>
</reference>
<keyword evidence="4" id="KW-0788">Thiol protease</keyword>
<dbReference type="GO" id="GO:0008234">
    <property type="term" value="F:cysteine-type peptidase activity"/>
    <property type="evidence" value="ECO:0007669"/>
    <property type="project" value="UniProtKB-KW"/>
</dbReference>
<keyword evidence="3 6" id="KW-0378">Hydrolase</keyword>
<dbReference type="EMBL" id="SNQG01000006">
    <property type="protein sequence ID" value="TEW64508.1"/>
    <property type="molecule type" value="Genomic_DNA"/>
</dbReference>